<dbReference type="InterPro" id="IPR035979">
    <property type="entry name" value="RBD_domain_sf"/>
</dbReference>
<reference evidence="5" key="1">
    <citation type="submission" date="2022-04" db="EMBL/GenBank/DDBJ databases">
        <title>A functionally conserved STORR gene fusion in Papaver species that diverged 16.8 million years ago.</title>
        <authorList>
            <person name="Catania T."/>
        </authorList>
    </citation>
    <scope>NUCLEOTIDE SEQUENCE</scope>
    <source>
        <strain evidence="5">S-188037</strain>
    </source>
</reference>
<dbReference type="EMBL" id="JAJJMB010014829">
    <property type="protein sequence ID" value="KAI3857632.1"/>
    <property type="molecule type" value="Genomic_DNA"/>
</dbReference>
<dbReference type="InterPro" id="IPR050825">
    <property type="entry name" value="RBM42_RBP45_47-like"/>
</dbReference>
<organism evidence="5 6">
    <name type="scientific">Papaver atlanticum</name>
    <dbReference type="NCBI Taxonomy" id="357466"/>
    <lineage>
        <taxon>Eukaryota</taxon>
        <taxon>Viridiplantae</taxon>
        <taxon>Streptophyta</taxon>
        <taxon>Embryophyta</taxon>
        <taxon>Tracheophyta</taxon>
        <taxon>Spermatophyta</taxon>
        <taxon>Magnoliopsida</taxon>
        <taxon>Ranunculales</taxon>
        <taxon>Papaveraceae</taxon>
        <taxon>Papaveroideae</taxon>
        <taxon>Papaver</taxon>
    </lineage>
</organism>
<keyword evidence="6" id="KW-1185">Reference proteome</keyword>
<dbReference type="SUPFAM" id="SSF54928">
    <property type="entry name" value="RNA-binding domain, RBD"/>
    <property type="match status" value="1"/>
</dbReference>
<dbReference type="Gene3D" id="3.30.70.330">
    <property type="match status" value="2"/>
</dbReference>
<feature type="domain" description="RRM" evidence="4">
    <location>
        <begin position="209"/>
        <end position="285"/>
    </location>
</feature>
<proteinExistence type="predicted"/>
<evidence type="ECO:0000259" key="4">
    <source>
        <dbReference type="PROSITE" id="PS50102"/>
    </source>
</evidence>
<evidence type="ECO:0000313" key="6">
    <source>
        <dbReference type="Proteomes" id="UP001202328"/>
    </source>
</evidence>
<evidence type="ECO:0000256" key="2">
    <source>
        <dbReference type="PROSITE-ProRule" id="PRU00176"/>
    </source>
</evidence>
<dbReference type="PANTHER" id="PTHR47640:SF48">
    <property type="entry name" value="POLYADENYLATE-BINDING PROTEIN RBP45B"/>
    <property type="match status" value="1"/>
</dbReference>
<dbReference type="AlphaFoldDB" id="A0AAD4X6R9"/>
<evidence type="ECO:0000256" key="1">
    <source>
        <dbReference type="ARBA" id="ARBA00022884"/>
    </source>
</evidence>
<dbReference type="GO" id="GO:0003729">
    <property type="term" value="F:mRNA binding"/>
    <property type="evidence" value="ECO:0007669"/>
    <property type="project" value="InterPro"/>
</dbReference>
<dbReference type="Pfam" id="PF00076">
    <property type="entry name" value="RRM_1"/>
    <property type="match status" value="2"/>
</dbReference>
<feature type="non-terminal residue" evidence="5">
    <location>
        <position position="290"/>
    </location>
</feature>
<keyword evidence="1 2" id="KW-0694">RNA-binding</keyword>
<dbReference type="CDD" id="cd12345">
    <property type="entry name" value="RRM2_SECp43_like"/>
    <property type="match status" value="1"/>
</dbReference>
<sequence length="290" mass="31522">MDPQHFGVHGHQSQIVNNPTRRTGGLTERTPLTPYHLGITDSFLKGCVVLDSLPSENEESYAKGWYSGFTEESHAEDAESSQVSYVEAIRDKATGQSGSYGSIGFNSHAAADKCQDGSAEFSLFVGNLAAEVTDLVLQETFKVHYPSVKGARVVTDRTSGRSKGYGFVRFADKEEQMRSLTELNGQYCLTRPMHIGPGPASMPKGTSTFQSFLGTQNESDPNKTTVENLRQVFSQFGELSHVKMHEGKHCGTVQSHNRACAVEAMGTLNGIQLGGSNIRLAWAPSPSNKQ</sequence>
<feature type="region of interest" description="Disordered" evidence="3">
    <location>
        <begin position="1"/>
        <end position="29"/>
    </location>
</feature>
<feature type="domain" description="RRM" evidence="4">
    <location>
        <begin position="121"/>
        <end position="200"/>
    </location>
</feature>
<gene>
    <name evidence="5" type="ORF">MKW98_028896</name>
</gene>
<protein>
    <recommendedName>
        <fullName evidence="4">RRM domain-containing protein</fullName>
    </recommendedName>
</protein>
<dbReference type="GO" id="GO:0005829">
    <property type="term" value="C:cytosol"/>
    <property type="evidence" value="ECO:0007669"/>
    <property type="project" value="TreeGrafter"/>
</dbReference>
<dbReference type="SMART" id="SM00360">
    <property type="entry name" value="RRM"/>
    <property type="match status" value="2"/>
</dbReference>
<feature type="compositionally biased region" description="Polar residues" evidence="3">
    <location>
        <begin position="11"/>
        <end position="21"/>
    </location>
</feature>
<comment type="caution">
    <text evidence="5">The sequence shown here is derived from an EMBL/GenBank/DDBJ whole genome shotgun (WGS) entry which is preliminary data.</text>
</comment>
<name>A0AAD4X6R9_9MAGN</name>
<evidence type="ECO:0000256" key="3">
    <source>
        <dbReference type="SAM" id="MobiDB-lite"/>
    </source>
</evidence>
<dbReference type="InterPro" id="IPR000504">
    <property type="entry name" value="RRM_dom"/>
</dbReference>
<dbReference type="Proteomes" id="UP001202328">
    <property type="component" value="Unassembled WGS sequence"/>
</dbReference>
<dbReference type="PANTHER" id="PTHR47640">
    <property type="entry name" value="TRNA SELENOCYSTEINE 1-ASSOCIATED PROTEIN 1-RELATED-RELATED"/>
    <property type="match status" value="1"/>
</dbReference>
<accession>A0AAD4X6R9</accession>
<dbReference type="PROSITE" id="PS50102">
    <property type="entry name" value="RRM"/>
    <property type="match status" value="2"/>
</dbReference>
<dbReference type="InterPro" id="IPR012677">
    <property type="entry name" value="Nucleotide-bd_a/b_plait_sf"/>
</dbReference>
<evidence type="ECO:0000313" key="5">
    <source>
        <dbReference type="EMBL" id="KAI3857632.1"/>
    </source>
</evidence>